<proteinExistence type="inferred from homology"/>
<dbReference type="InParanoid" id="A0A3Q3EZX3"/>
<name>A0A3Q3EZX3_9LABR</name>
<dbReference type="GO" id="GO:0006508">
    <property type="term" value="P:proteolysis"/>
    <property type="evidence" value="ECO:0007669"/>
    <property type="project" value="TreeGrafter"/>
</dbReference>
<dbReference type="GO" id="GO:0005886">
    <property type="term" value="C:plasma membrane"/>
    <property type="evidence" value="ECO:0007669"/>
    <property type="project" value="TreeGrafter"/>
</dbReference>
<dbReference type="GO" id="GO:0005737">
    <property type="term" value="C:cytoplasm"/>
    <property type="evidence" value="ECO:0007669"/>
    <property type="project" value="TreeGrafter"/>
</dbReference>
<evidence type="ECO:0000313" key="4">
    <source>
        <dbReference type="Proteomes" id="UP000261660"/>
    </source>
</evidence>
<reference evidence="3" key="1">
    <citation type="submission" date="2025-08" db="UniProtKB">
        <authorList>
            <consortium name="Ensembl"/>
        </authorList>
    </citation>
    <scope>IDENTIFICATION</scope>
</reference>
<dbReference type="GO" id="GO:0070006">
    <property type="term" value="F:metalloaminopeptidase activity"/>
    <property type="evidence" value="ECO:0007669"/>
    <property type="project" value="TreeGrafter"/>
</dbReference>
<dbReference type="STRING" id="56723.ENSLBEP00000013026"/>
<dbReference type="Pfam" id="PF11838">
    <property type="entry name" value="ERAP1_C"/>
    <property type="match status" value="1"/>
</dbReference>
<keyword evidence="4" id="KW-1185">Reference proteome</keyword>
<evidence type="ECO:0000259" key="2">
    <source>
        <dbReference type="Pfam" id="PF11838"/>
    </source>
</evidence>
<evidence type="ECO:0000313" key="3">
    <source>
        <dbReference type="Ensembl" id="ENSLBEP00000013026.1"/>
    </source>
</evidence>
<reference evidence="3" key="2">
    <citation type="submission" date="2025-09" db="UniProtKB">
        <authorList>
            <consortium name="Ensembl"/>
        </authorList>
    </citation>
    <scope>IDENTIFICATION</scope>
</reference>
<dbReference type="GO" id="GO:0005615">
    <property type="term" value="C:extracellular space"/>
    <property type="evidence" value="ECO:0007669"/>
    <property type="project" value="TreeGrafter"/>
</dbReference>
<comment type="similarity">
    <text evidence="1">Belongs to the peptidase M1 family.</text>
</comment>
<evidence type="ECO:0000256" key="1">
    <source>
        <dbReference type="ARBA" id="ARBA00010136"/>
    </source>
</evidence>
<sequence>MNRWILQMGFPVVTIDSKTGKISQKHFLLDPDSVVDRPSCVLIQLTCSKHRYKNEDLTQKMFFISIQTATNTNMMLGPDDWLVANIKMKGFYRVNYDLENWERLLSKLSSKHQVQRLTSTNRAQIIDDRPVKTTTKFLDKEREYMPWETTRRNLNYFILMFDRSEVYGPMQVSVQISSSSLIKPADNEGVQYNQVNAISMACSTGTLIIHSPSLISLIPLLLPLSLTYWVIFMLCSSISPNLKSTVYCSAIAAGGVEEWDFAWSMFKKATIASEAEKLMYALSCTKQPWLLNRYLEYCLDPEKIRKQDATFTITYIAANSVGQSLAWDFIRSNWDHIFNDCERPCLFYGDAAEVQVVCSCQKPG</sequence>
<dbReference type="InterPro" id="IPR024571">
    <property type="entry name" value="ERAP1-like_C_dom"/>
</dbReference>
<feature type="domain" description="ERAP1-like C-terminal" evidence="2">
    <location>
        <begin position="81"/>
        <end position="340"/>
    </location>
</feature>
<protein>
    <recommendedName>
        <fullName evidence="2">ERAP1-like C-terminal domain-containing protein</fullName>
    </recommendedName>
</protein>
<dbReference type="Gene3D" id="1.25.50.20">
    <property type="match status" value="1"/>
</dbReference>
<organism evidence="3 4">
    <name type="scientific">Labrus bergylta</name>
    <name type="common">ballan wrasse</name>
    <dbReference type="NCBI Taxonomy" id="56723"/>
    <lineage>
        <taxon>Eukaryota</taxon>
        <taxon>Metazoa</taxon>
        <taxon>Chordata</taxon>
        <taxon>Craniata</taxon>
        <taxon>Vertebrata</taxon>
        <taxon>Euteleostomi</taxon>
        <taxon>Actinopterygii</taxon>
        <taxon>Neopterygii</taxon>
        <taxon>Teleostei</taxon>
        <taxon>Neoteleostei</taxon>
        <taxon>Acanthomorphata</taxon>
        <taxon>Eupercaria</taxon>
        <taxon>Labriformes</taxon>
        <taxon>Labridae</taxon>
        <taxon>Labrus</taxon>
    </lineage>
</organism>
<dbReference type="Proteomes" id="UP000261660">
    <property type="component" value="Unplaced"/>
</dbReference>
<dbReference type="GO" id="GO:0043171">
    <property type="term" value="P:peptide catabolic process"/>
    <property type="evidence" value="ECO:0007669"/>
    <property type="project" value="TreeGrafter"/>
</dbReference>
<dbReference type="GeneTree" id="ENSGT00940000154876"/>
<dbReference type="PANTHER" id="PTHR11533">
    <property type="entry name" value="PROTEASE M1 ZINC METALLOPROTEASE"/>
    <property type="match status" value="1"/>
</dbReference>
<dbReference type="GO" id="GO:0008270">
    <property type="term" value="F:zinc ion binding"/>
    <property type="evidence" value="ECO:0007669"/>
    <property type="project" value="TreeGrafter"/>
</dbReference>
<accession>A0A3Q3EZX3</accession>
<dbReference type="GO" id="GO:0042277">
    <property type="term" value="F:peptide binding"/>
    <property type="evidence" value="ECO:0007669"/>
    <property type="project" value="TreeGrafter"/>
</dbReference>
<dbReference type="Ensembl" id="ENSLBET00000013710.1">
    <property type="protein sequence ID" value="ENSLBEP00000013026.1"/>
    <property type="gene ID" value="ENSLBEG00000010003.1"/>
</dbReference>
<dbReference type="AlphaFoldDB" id="A0A3Q3EZX3"/>
<dbReference type="PANTHER" id="PTHR11533:SF172">
    <property type="entry name" value="AMINOPEPTIDASE N"/>
    <property type="match status" value="1"/>
</dbReference>
<dbReference type="Gene3D" id="2.60.40.1910">
    <property type="match status" value="1"/>
</dbReference>
<dbReference type="InterPro" id="IPR050344">
    <property type="entry name" value="Peptidase_M1_aminopeptidases"/>
</dbReference>